<dbReference type="eggNOG" id="ENOG502TB8V">
    <property type="taxonomic scope" value="Eukaryota"/>
</dbReference>
<dbReference type="SMART" id="SM00333">
    <property type="entry name" value="TUDOR"/>
    <property type="match status" value="2"/>
</dbReference>
<dbReference type="Gene3D" id="2.40.50.90">
    <property type="match status" value="1"/>
</dbReference>
<dbReference type="GO" id="GO:0140965">
    <property type="term" value="P:secondary piRNA processing"/>
    <property type="evidence" value="ECO:0007669"/>
    <property type="project" value="EnsemblMetazoa"/>
</dbReference>
<dbReference type="PhylomeDB" id="B4JV45"/>
<dbReference type="AlphaFoldDB" id="B4JV45"/>
<dbReference type="Pfam" id="PF00567">
    <property type="entry name" value="TUDOR"/>
    <property type="match status" value="2"/>
</dbReference>
<gene>
    <name evidence="3" type="primary">Dgri\GH17400</name>
    <name evidence="3" type="ORF">Dgri_GH17400</name>
</gene>
<dbReference type="InterPro" id="IPR002999">
    <property type="entry name" value="Tudor"/>
</dbReference>
<protein>
    <submittedName>
        <fullName evidence="3">GH17400</fullName>
    </submittedName>
</protein>
<proteinExistence type="predicted"/>
<dbReference type="SUPFAM" id="SSF63748">
    <property type="entry name" value="Tudor/PWWP/MBT"/>
    <property type="match status" value="2"/>
</dbReference>
<reference evidence="3 4" key="1">
    <citation type="journal article" date="2007" name="Nature">
        <title>Evolution of genes and genomes on the Drosophila phylogeny.</title>
        <authorList>
            <consortium name="Drosophila 12 Genomes Consortium"/>
            <person name="Clark A.G."/>
            <person name="Eisen M.B."/>
            <person name="Smith D.R."/>
            <person name="Bergman C.M."/>
            <person name="Oliver B."/>
            <person name="Markow T.A."/>
            <person name="Kaufman T.C."/>
            <person name="Kellis M."/>
            <person name="Gelbart W."/>
            <person name="Iyer V.N."/>
            <person name="Pollard D.A."/>
            <person name="Sackton T.B."/>
            <person name="Larracuente A.M."/>
            <person name="Singh N.D."/>
            <person name="Abad J.P."/>
            <person name="Abt D.N."/>
            <person name="Adryan B."/>
            <person name="Aguade M."/>
            <person name="Akashi H."/>
            <person name="Anderson W.W."/>
            <person name="Aquadro C.F."/>
            <person name="Ardell D.H."/>
            <person name="Arguello R."/>
            <person name="Artieri C.G."/>
            <person name="Barbash D.A."/>
            <person name="Barker D."/>
            <person name="Barsanti P."/>
            <person name="Batterham P."/>
            <person name="Batzoglou S."/>
            <person name="Begun D."/>
            <person name="Bhutkar A."/>
            <person name="Blanco E."/>
            <person name="Bosak S.A."/>
            <person name="Bradley R.K."/>
            <person name="Brand A.D."/>
            <person name="Brent M.R."/>
            <person name="Brooks A.N."/>
            <person name="Brown R.H."/>
            <person name="Butlin R.K."/>
            <person name="Caggese C."/>
            <person name="Calvi B.R."/>
            <person name="Bernardo de Carvalho A."/>
            <person name="Caspi A."/>
            <person name="Castrezana S."/>
            <person name="Celniker S.E."/>
            <person name="Chang J.L."/>
            <person name="Chapple C."/>
            <person name="Chatterji S."/>
            <person name="Chinwalla A."/>
            <person name="Civetta A."/>
            <person name="Clifton S.W."/>
            <person name="Comeron J.M."/>
            <person name="Costello J.C."/>
            <person name="Coyne J.A."/>
            <person name="Daub J."/>
            <person name="David R.G."/>
            <person name="Delcher A.L."/>
            <person name="Delehaunty K."/>
            <person name="Do C.B."/>
            <person name="Ebling H."/>
            <person name="Edwards K."/>
            <person name="Eickbush T."/>
            <person name="Evans J.D."/>
            <person name="Filipski A."/>
            <person name="Findeiss S."/>
            <person name="Freyhult E."/>
            <person name="Fulton L."/>
            <person name="Fulton R."/>
            <person name="Garcia A.C."/>
            <person name="Gardiner A."/>
            <person name="Garfield D.A."/>
            <person name="Garvin B.E."/>
            <person name="Gibson G."/>
            <person name="Gilbert D."/>
            <person name="Gnerre S."/>
            <person name="Godfrey J."/>
            <person name="Good R."/>
            <person name="Gotea V."/>
            <person name="Gravely B."/>
            <person name="Greenberg A.J."/>
            <person name="Griffiths-Jones S."/>
            <person name="Gross S."/>
            <person name="Guigo R."/>
            <person name="Gustafson E.A."/>
            <person name="Haerty W."/>
            <person name="Hahn M.W."/>
            <person name="Halligan D.L."/>
            <person name="Halpern A.L."/>
            <person name="Halter G.M."/>
            <person name="Han M.V."/>
            <person name="Heger A."/>
            <person name="Hillier L."/>
            <person name="Hinrichs A.S."/>
            <person name="Holmes I."/>
            <person name="Hoskins R.A."/>
            <person name="Hubisz M.J."/>
            <person name="Hultmark D."/>
            <person name="Huntley M.A."/>
            <person name="Jaffe D.B."/>
            <person name="Jagadeeshan S."/>
            <person name="Jeck W.R."/>
            <person name="Johnson J."/>
            <person name="Jones C.D."/>
            <person name="Jordan W.C."/>
            <person name="Karpen G.H."/>
            <person name="Kataoka E."/>
            <person name="Keightley P.D."/>
            <person name="Kheradpour P."/>
            <person name="Kirkness E.F."/>
            <person name="Koerich L.B."/>
            <person name="Kristiansen K."/>
            <person name="Kudrna D."/>
            <person name="Kulathinal R.J."/>
            <person name="Kumar S."/>
            <person name="Kwok R."/>
            <person name="Lander E."/>
            <person name="Langley C.H."/>
            <person name="Lapoint R."/>
            <person name="Lazzaro B.P."/>
            <person name="Lee S.J."/>
            <person name="Levesque L."/>
            <person name="Li R."/>
            <person name="Lin C.F."/>
            <person name="Lin M.F."/>
            <person name="Lindblad-Toh K."/>
            <person name="Llopart A."/>
            <person name="Long M."/>
            <person name="Low L."/>
            <person name="Lozovsky E."/>
            <person name="Lu J."/>
            <person name="Luo M."/>
            <person name="Machado C.A."/>
            <person name="Makalowski W."/>
            <person name="Marzo M."/>
            <person name="Matsuda M."/>
            <person name="Matzkin L."/>
            <person name="McAllister B."/>
            <person name="McBride C.S."/>
            <person name="McKernan B."/>
            <person name="McKernan K."/>
            <person name="Mendez-Lago M."/>
            <person name="Minx P."/>
            <person name="Mollenhauer M.U."/>
            <person name="Montooth K."/>
            <person name="Mount S.M."/>
            <person name="Mu X."/>
            <person name="Myers E."/>
            <person name="Negre B."/>
            <person name="Newfeld S."/>
            <person name="Nielsen R."/>
            <person name="Noor M.A."/>
            <person name="O'Grady P."/>
            <person name="Pachter L."/>
            <person name="Papaceit M."/>
            <person name="Parisi M.J."/>
            <person name="Parisi M."/>
            <person name="Parts L."/>
            <person name="Pedersen J.S."/>
            <person name="Pesole G."/>
            <person name="Phillippy A.M."/>
            <person name="Ponting C.P."/>
            <person name="Pop M."/>
            <person name="Porcelli D."/>
            <person name="Powell J.R."/>
            <person name="Prohaska S."/>
            <person name="Pruitt K."/>
            <person name="Puig M."/>
            <person name="Quesneville H."/>
            <person name="Ram K.R."/>
            <person name="Rand D."/>
            <person name="Rasmussen M.D."/>
            <person name="Reed L.K."/>
            <person name="Reenan R."/>
            <person name="Reily A."/>
            <person name="Remington K.A."/>
            <person name="Rieger T.T."/>
            <person name="Ritchie M.G."/>
            <person name="Robin C."/>
            <person name="Rogers Y.H."/>
            <person name="Rohde C."/>
            <person name="Rozas J."/>
            <person name="Rubenfield M.J."/>
            <person name="Ruiz A."/>
            <person name="Russo S."/>
            <person name="Salzberg S.L."/>
            <person name="Sanchez-Gracia A."/>
            <person name="Saranga D.J."/>
            <person name="Sato H."/>
            <person name="Schaeffer S.W."/>
            <person name="Schatz M.C."/>
            <person name="Schlenke T."/>
            <person name="Schwartz R."/>
            <person name="Segarra C."/>
            <person name="Singh R.S."/>
            <person name="Sirot L."/>
            <person name="Sirota M."/>
            <person name="Sisneros N.B."/>
            <person name="Smith C.D."/>
            <person name="Smith T.F."/>
            <person name="Spieth J."/>
            <person name="Stage D.E."/>
            <person name="Stark A."/>
            <person name="Stephan W."/>
            <person name="Strausberg R.L."/>
            <person name="Strempel S."/>
            <person name="Sturgill D."/>
            <person name="Sutton G."/>
            <person name="Sutton G.G."/>
            <person name="Tao W."/>
            <person name="Teichmann S."/>
            <person name="Tobari Y.N."/>
            <person name="Tomimura Y."/>
            <person name="Tsolas J.M."/>
            <person name="Valente V.L."/>
            <person name="Venter E."/>
            <person name="Venter J.C."/>
            <person name="Vicario S."/>
            <person name="Vieira F.G."/>
            <person name="Vilella A.J."/>
            <person name="Villasante A."/>
            <person name="Walenz B."/>
            <person name="Wang J."/>
            <person name="Wasserman M."/>
            <person name="Watts T."/>
            <person name="Wilson D."/>
            <person name="Wilson R.K."/>
            <person name="Wing R.A."/>
            <person name="Wolfner M.F."/>
            <person name="Wong A."/>
            <person name="Wong G.K."/>
            <person name="Wu C.I."/>
            <person name="Wu G."/>
            <person name="Yamamoto D."/>
            <person name="Yang H.P."/>
            <person name="Yang S.P."/>
            <person name="Yorke J.A."/>
            <person name="Yoshida K."/>
            <person name="Zdobnov E."/>
            <person name="Zhang P."/>
            <person name="Zhang Y."/>
            <person name="Zimin A.V."/>
            <person name="Baldwin J."/>
            <person name="Abdouelleil A."/>
            <person name="Abdulkadir J."/>
            <person name="Abebe A."/>
            <person name="Abera B."/>
            <person name="Abreu J."/>
            <person name="Acer S.C."/>
            <person name="Aftuck L."/>
            <person name="Alexander A."/>
            <person name="An P."/>
            <person name="Anderson E."/>
            <person name="Anderson S."/>
            <person name="Arachi H."/>
            <person name="Azer M."/>
            <person name="Bachantsang P."/>
            <person name="Barry A."/>
            <person name="Bayul T."/>
            <person name="Berlin A."/>
            <person name="Bessette D."/>
            <person name="Bloom T."/>
            <person name="Blye J."/>
            <person name="Boguslavskiy L."/>
            <person name="Bonnet C."/>
            <person name="Boukhgalter B."/>
            <person name="Bourzgui I."/>
            <person name="Brown A."/>
            <person name="Cahill P."/>
            <person name="Channer S."/>
            <person name="Cheshatsang Y."/>
            <person name="Chuda L."/>
            <person name="Citroen M."/>
            <person name="Collymore A."/>
            <person name="Cooke P."/>
            <person name="Costello M."/>
            <person name="D'Aco K."/>
            <person name="Daza R."/>
            <person name="De Haan G."/>
            <person name="DeGray S."/>
            <person name="DeMaso C."/>
            <person name="Dhargay N."/>
            <person name="Dooley K."/>
            <person name="Dooley E."/>
            <person name="Doricent M."/>
            <person name="Dorje P."/>
            <person name="Dorjee K."/>
            <person name="Dupes A."/>
            <person name="Elong R."/>
            <person name="Falk J."/>
            <person name="Farina A."/>
            <person name="Faro S."/>
            <person name="Ferguson D."/>
            <person name="Fisher S."/>
            <person name="Foley C.D."/>
            <person name="Franke A."/>
            <person name="Friedrich D."/>
            <person name="Gadbois L."/>
            <person name="Gearin G."/>
            <person name="Gearin C.R."/>
            <person name="Giannoukos G."/>
            <person name="Goode T."/>
            <person name="Graham J."/>
            <person name="Grandbois E."/>
            <person name="Grewal S."/>
            <person name="Gyaltsen K."/>
            <person name="Hafez N."/>
            <person name="Hagos B."/>
            <person name="Hall J."/>
            <person name="Henson C."/>
            <person name="Hollinger A."/>
            <person name="Honan T."/>
            <person name="Huard M.D."/>
            <person name="Hughes L."/>
            <person name="Hurhula B."/>
            <person name="Husby M.E."/>
            <person name="Kamat A."/>
            <person name="Kanga B."/>
            <person name="Kashin S."/>
            <person name="Khazanovich D."/>
            <person name="Kisner P."/>
            <person name="Lance K."/>
            <person name="Lara M."/>
            <person name="Lee W."/>
            <person name="Lennon N."/>
            <person name="Letendre F."/>
            <person name="LeVine R."/>
            <person name="Lipovsky A."/>
            <person name="Liu X."/>
            <person name="Liu J."/>
            <person name="Liu S."/>
            <person name="Lokyitsang T."/>
            <person name="Lokyitsang Y."/>
            <person name="Lubonja R."/>
            <person name="Lui A."/>
            <person name="MacDonald P."/>
            <person name="Magnisalis V."/>
            <person name="Maru K."/>
            <person name="Matthews C."/>
            <person name="McCusker W."/>
            <person name="McDonough S."/>
            <person name="Mehta T."/>
            <person name="Meldrim J."/>
            <person name="Meneus L."/>
            <person name="Mihai O."/>
            <person name="Mihalev A."/>
            <person name="Mihova T."/>
            <person name="Mittelman R."/>
            <person name="Mlenga V."/>
            <person name="Montmayeur A."/>
            <person name="Mulrain L."/>
            <person name="Navidi A."/>
            <person name="Naylor J."/>
            <person name="Negash T."/>
            <person name="Nguyen T."/>
            <person name="Nguyen N."/>
            <person name="Nicol R."/>
            <person name="Norbu C."/>
            <person name="Norbu N."/>
            <person name="Novod N."/>
            <person name="O'Neill B."/>
            <person name="Osman S."/>
            <person name="Markiewicz E."/>
            <person name="Oyono O.L."/>
            <person name="Patti C."/>
            <person name="Phunkhang P."/>
            <person name="Pierre F."/>
            <person name="Priest M."/>
            <person name="Raghuraman S."/>
            <person name="Rege F."/>
            <person name="Reyes R."/>
            <person name="Rise C."/>
            <person name="Rogov P."/>
            <person name="Ross K."/>
            <person name="Ryan E."/>
            <person name="Settipalli S."/>
            <person name="Shea T."/>
            <person name="Sherpa N."/>
            <person name="Shi L."/>
            <person name="Shih D."/>
            <person name="Sparrow T."/>
            <person name="Spaulding J."/>
            <person name="Stalker J."/>
            <person name="Stange-Thomann N."/>
            <person name="Stavropoulos S."/>
            <person name="Stone C."/>
            <person name="Strader C."/>
            <person name="Tesfaye S."/>
            <person name="Thomson T."/>
            <person name="Thoulutsang Y."/>
            <person name="Thoulutsang D."/>
            <person name="Topham K."/>
            <person name="Topping I."/>
            <person name="Tsamla T."/>
            <person name="Vassiliev H."/>
            <person name="Vo A."/>
            <person name="Wangchuk T."/>
            <person name="Wangdi T."/>
            <person name="Weiand M."/>
            <person name="Wilkinson J."/>
            <person name="Wilson A."/>
            <person name="Yadav S."/>
            <person name="Young G."/>
            <person name="Yu Q."/>
            <person name="Zembek L."/>
            <person name="Zhong D."/>
            <person name="Zimmer A."/>
            <person name="Zwirko Z."/>
            <person name="Jaffe D.B."/>
            <person name="Alvarez P."/>
            <person name="Brockman W."/>
            <person name="Butler J."/>
            <person name="Chin C."/>
            <person name="Gnerre S."/>
            <person name="Grabherr M."/>
            <person name="Kleber M."/>
            <person name="Mauceli E."/>
            <person name="MacCallum I."/>
        </authorList>
    </citation>
    <scope>NUCLEOTIDE SEQUENCE [LARGE SCALE GENOMIC DNA]</scope>
    <source>
        <strain evidence="4">Tucson 15287-2541.00</strain>
    </source>
</reference>
<evidence type="ECO:0000313" key="4">
    <source>
        <dbReference type="Proteomes" id="UP000001070"/>
    </source>
</evidence>
<organism evidence="4">
    <name type="scientific">Drosophila grimshawi</name>
    <name type="common">Hawaiian fruit fly</name>
    <name type="synonym">Idiomyia grimshawi</name>
    <dbReference type="NCBI Taxonomy" id="7222"/>
    <lineage>
        <taxon>Eukaryota</taxon>
        <taxon>Metazoa</taxon>
        <taxon>Ecdysozoa</taxon>
        <taxon>Arthropoda</taxon>
        <taxon>Hexapoda</taxon>
        <taxon>Insecta</taxon>
        <taxon>Pterygota</taxon>
        <taxon>Neoptera</taxon>
        <taxon>Endopterygota</taxon>
        <taxon>Diptera</taxon>
        <taxon>Brachycera</taxon>
        <taxon>Muscomorpha</taxon>
        <taxon>Ephydroidea</taxon>
        <taxon>Drosophilidae</taxon>
        <taxon>Drosophila</taxon>
        <taxon>Hawaiian Drosophila</taxon>
    </lineage>
</organism>
<accession>B4JV45</accession>
<feature type="region of interest" description="Disordered" evidence="1">
    <location>
        <begin position="1"/>
        <end position="30"/>
    </location>
</feature>
<dbReference type="PANTHER" id="PTHR16442:SF1">
    <property type="entry name" value="RING FINGER PROTEIN 17"/>
    <property type="match status" value="1"/>
</dbReference>
<evidence type="ECO:0000259" key="2">
    <source>
        <dbReference type="PROSITE" id="PS50304"/>
    </source>
</evidence>
<dbReference type="GO" id="GO:0043186">
    <property type="term" value="C:P granule"/>
    <property type="evidence" value="ECO:0007669"/>
    <property type="project" value="EnsemblMetazoa"/>
</dbReference>
<dbReference type="PROSITE" id="PS50304">
    <property type="entry name" value="TUDOR"/>
    <property type="match status" value="1"/>
</dbReference>
<sequence length="838" mass="93904">MPPLVSSKSMKSMPAAVGSRATRKLDAPAPNANLNQMTGIESMVQDLSLGKLSVEWRGTLKPPANEFFECRVTHIEAEGPIWVMHAANKDNLKRLTDRIAHEMQSKQPCNFEMLSVDDLVGVVVDNKMFRGEVRALISASGAMGAEVRLIDFGSIFRCDACDIYGAVQSMAEIKRFAFRVKLPTNTDVQLNKYLSLRLMGSQTDDGIEHVQLKPKMKIPINLPLQMLAVNPEVSVVRILQHDDSREEPQVALLQIKVMSNLNDDLNACLIDKPVQPFTGRLPQETRTFFLAARTHRGFRRAMLLDFIEHPSLYLVYEMDEGRISITNEVCRIPSELLEHSLRVFAVTLADAGNLRQQLTQCASSGLCIKFQMESLQGVEKEMSAAQATLLLANNNEPVCAVRVNSFLGHVDELSLKFWRERIENGSLVYIAHVASIVEVCISSVITKQYQQIFQRLDYKCLPFKDAGDISIGSIVLVVTAVKNNTFSVVNIDTGCAQDVPEKWLRMPCSFVENLPVSLCRARISTICNLPLCAVPENSAGLQLLMKLCQRQSEMKVEFKDSECSIIDLLDFSVEPQSLMTRMLPLMFTPAPVEQQSTQNVDASARVLKPEAIQASPMVESAPHDELPPLPLSPPNTPIQKGALIAGGHIERYYFSDMERHPIPLGEKMQIIVLNAIDVHKTGCITACFFSSEEVAEHFQDLLNKVFTIGKTHDKLTSPRYIPDVDEMCLCLYAEDNTWYRGVCQRVTAQEACILYCDFGNSEMVPLDRIKPIPKNLLQRVYATKCFIDGFDKDKNFLSLEKSLAVKNKILCNVLDGPELNTRRIYIPHLDKILSRQII</sequence>
<dbReference type="STRING" id="7222.B4JV45"/>
<evidence type="ECO:0000313" key="3">
    <source>
        <dbReference type="EMBL" id="EDV91365.1"/>
    </source>
</evidence>
<dbReference type="OrthoDB" id="10023235at2759"/>
<keyword evidence="4" id="KW-1185">Reference proteome</keyword>
<dbReference type="Proteomes" id="UP000001070">
    <property type="component" value="Unassembled WGS sequence"/>
</dbReference>
<evidence type="ECO:0000256" key="1">
    <source>
        <dbReference type="SAM" id="MobiDB-lite"/>
    </source>
</evidence>
<feature type="compositionally biased region" description="Polar residues" evidence="1">
    <location>
        <begin position="1"/>
        <end position="10"/>
    </location>
</feature>
<dbReference type="InParanoid" id="B4JV45"/>
<feature type="domain" description="Tudor" evidence="2">
    <location>
        <begin position="721"/>
        <end position="779"/>
    </location>
</feature>
<dbReference type="Gene3D" id="2.30.30.140">
    <property type="match status" value="2"/>
</dbReference>
<dbReference type="FunCoup" id="B4JV45">
    <property type="interactions" value="8"/>
</dbReference>
<name>B4JV45_DROGR</name>
<dbReference type="InterPro" id="IPR035437">
    <property type="entry name" value="SNase_OB-fold_sf"/>
</dbReference>
<dbReference type="EMBL" id="CH916374">
    <property type="protein sequence ID" value="EDV91365.1"/>
    <property type="molecule type" value="Genomic_DNA"/>
</dbReference>
<dbReference type="OMA" id="DWQRHKY"/>
<dbReference type="PANTHER" id="PTHR16442">
    <property type="entry name" value="RING FINGER PROTEIN 17"/>
    <property type="match status" value="1"/>
</dbReference>
<dbReference type="HOGENOM" id="CLU_322956_0_0_1"/>